<protein>
    <recommendedName>
        <fullName evidence="3">SHSP domain-containing protein</fullName>
    </recommendedName>
</protein>
<organism evidence="4 5">
    <name type="scientific">Puccinia sorghi</name>
    <dbReference type="NCBI Taxonomy" id="27349"/>
    <lineage>
        <taxon>Eukaryota</taxon>
        <taxon>Fungi</taxon>
        <taxon>Dikarya</taxon>
        <taxon>Basidiomycota</taxon>
        <taxon>Pucciniomycotina</taxon>
        <taxon>Pucciniomycetes</taxon>
        <taxon>Pucciniales</taxon>
        <taxon>Pucciniaceae</taxon>
        <taxon>Puccinia</taxon>
    </lineage>
</organism>
<dbReference type="InterPro" id="IPR002068">
    <property type="entry name" value="A-crystallin/Hsp20_dom"/>
</dbReference>
<dbReference type="SUPFAM" id="SSF49764">
    <property type="entry name" value="HSP20-like chaperones"/>
    <property type="match status" value="1"/>
</dbReference>
<dbReference type="EMBL" id="LAVV01006790">
    <property type="protein sequence ID" value="KNZ58299.1"/>
    <property type="molecule type" value="Genomic_DNA"/>
</dbReference>
<proteinExistence type="inferred from homology"/>
<dbReference type="Pfam" id="PF00011">
    <property type="entry name" value="HSP20"/>
    <property type="match status" value="1"/>
</dbReference>
<dbReference type="OrthoDB" id="1431247at2759"/>
<dbReference type="VEuPathDB" id="FungiDB:VP01_1958g3"/>
<evidence type="ECO:0000313" key="5">
    <source>
        <dbReference type="Proteomes" id="UP000037035"/>
    </source>
</evidence>
<comment type="caution">
    <text evidence="4">The sequence shown here is derived from an EMBL/GenBank/DDBJ whole genome shotgun (WGS) entry which is preliminary data.</text>
</comment>
<accession>A0A0L6VC53</accession>
<reference evidence="4 5" key="1">
    <citation type="submission" date="2015-08" db="EMBL/GenBank/DDBJ databases">
        <title>Next Generation Sequencing and Analysis of the Genome of Puccinia sorghi L Schw, the Causal Agent of Maize Common Rust.</title>
        <authorList>
            <person name="Rochi L."/>
            <person name="Burguener G."/>
            <person name="Darino M."/>
            <person name="Turjanski A."/>
            <person name="Kreff E."/>
            <person name="Dieguez M.J."/>
            <person name="Sacco F."/>
        </authorList>
    </citation>
    <scope>NUCLEOTIDE SEQUENCE [LARGE SCALE GENOMIC DNA]</scope>
    <source>
        <strain evidence="4 5">RO10H11247</strain>
    </source>
</reference>
<dbReference type="InterPro" id="IPR008978">
    <property type="entry name" value="HSP20-like_chaperone"/>
</dbReference>
<dbReference type="CDD" id="cd06464">
    <property type="entry name" value="ACD_sHsps-like"/>
    <property type="match status" value="1"/>
</dbReference>
<dbReference type="AlphaFoldDB" id="A0A0L6VC53"/>
<feature type="domain" description="SHSP" evidence="3">
    <location>
        <begin position="1"/>
        <end position="54"/>
    </location>
</feature>
<gene>
    <name evidence="4" type="ORF">VP01_1958g3</name>
</gene>
<dbReference type="Proteomes" id="UP000037035">
    <property type="component" value="Unassembled WGS sequence"/>
</dbReference>
<name>A0A0L6VC53_9BASI</name>
<evidence type="ECO:0000259" key="3">
    <source>
        <dbReference type="PROSITE" id="PS01031"/>
    </source>
</evidence>
<evidence type="ECO:0000256" key="2">
    <source>
        <dbReference type="RuleBase" id="RU003616"/>
    </source>
</evidence>
<keyword evidence="5" id="KW-1185">Reference proteome</keyword>
<evidence type="ECO:0000256" key="1">
    <source>
        <dbReference type="PROSITE-ProRule" id="PRU00285"/>
    </source>
</evidence>
<sequence>MLSERTFGSFCRSLNVPSSVTPDQIKASLTDGILQIILHKFKPNRHAHQKIAIS</sequence>
<dbReference type="PROSITE" id="PS01031">
    <property type="entry name" value="SHSP"/>
    <property type="match status" value="1"/>
</dbReference>
<comment type="similarity">
    <text evidence="1 2">Belongs to the small heat shock protein (HSP20) family.</text>
</comment>
<evidence type="ECO:0000313" key="4">
    <source>
        <dbReference type="EMBL" id="KNZ58299.1"/>
    </source>
</evidence>
<dbReference type="Gene3D" id="2.60.40.790">
    <property type="match status" value="1"/>
</dbReference>